<keyword evidence="2" id="KW-1185">Reference proteome</keyword>
<evidence type="ECO:0000313" key="1">
    <source>
        <dbReference type="EMBL" id="TFK83905.1"/>
    </source>
</evidence>
<feature type="non-terminal residue" evidence="1">
    <location>
        <position position="1"/>
    </location>
</feature>
<gene>
    <name evidence="1" type="ORF">K466DRAFT_465482</name>
</gene>
<proteinExistence type="predicted"/>
<organism evidence="1 2">
    <name type="scientific">Polyporus arcularius HHB13444</name>
    <dbReference type="NCBI Taxonomy" id="1314778"/>
    <lineage>
        <taxon>Eukaryota</taxon>
        <taxon>Fungi</taxon>
        <taxon>Dikarya</taxon>
        <taxon>Basidiomycota</taxon>
        <taxon>Agaricomycotina</taxon>
        <taxon>Agaricomycetes</taxon>
        <taxon>Polyporales</taxon>
        <taxon>Polyporaceae</taxon>
        <taxon>Polyporus</taxon>
    </lineage>
</organism>
<name>A0A5C3P2M8_9APHY</name>
<dbReference type="Proteomes" id="UP000308197">
    <property type="component" value="Unassembled WGS sequence"/>
</dbReference>
<sequence>PYPQRFVVACLDPVGMVEDLADADSQALEEARCITPKRYIFYLSMPLDLPGPDSQWCRYSAYPVARALRAIDRELGITPDMVMPIAPNNRYAKGRQPLRAEPTFPFDNCFFWVESSMDVRVRRR</sequence>
<evidence type="ECO:0000313" key="2">
    <source>
        <dbReference type="Proteomes" id="UP000308197"/>
    </source>
</evidence>
<dbReference type="AlphaFoldDB" id="A0A5C3P2M8"/>
<dbReference type="EMBL" id="ML211356">
    <property type="protein sequence ID" value="TFK83905.1"/>
    <property type="molecule type" value="Genomic_DNA"/>
</dbReference>
<feature type="non-terminal residue" evidence="1">
    <location>
        <position position="124"/>
    </location>
</feature>
<protein>
    <submittedName>
        <fullName evidence="1">Uncharacterized protein</fullName>
    </submittedName>
</protein>
<reference evidence="1 2" key="1">
    <citation type="journal article" date="2019" name="Nat. Ecol. Evol.">
        <title>Megaphylogeny resolves global patterns of mushroom evolution.</title>
        <authorList>
            <person name="Varga T."/>
            <person name="Krizsan K."/>
            <person name="Foldi C."/>
            <person name="Dima B."/>
            <person name="Sanchez-Garcia M."/>
            <person name="Sanchez-Ramirez S."/>
            <person name="Szollosi G.J."/>
            <person name="Szarkandi J.G."/>
            <person name="Papp V."/>
            <person name="Albert L."/>
            <person name="Andreopoulos W."/>
            <person name="Angelini C."/>
            <person name="Antonin V."/>
            <person name="Barry K.W."/>
            <person name="Bougher N.L."/>
            <person name="Buchanan P."/>
            <person name="Buyck B."/>
            <person name="Bense V."/>
            <person name="Catcheside P."/>
            <person name="Chovatia M."/>
            <person name="Cooper J."/>
            <person name="Damon W."/>
            <person name="Desjardin D."/>
            <person name="Finy P."/>
            <person name="Geml J."/>
            <person name="Haridas S."/>
            <person name="Hughes K."/>
            <person name="Justo A."/>
            <person name="Karasinski D."/>
            <person name="Kautmanova I."/>
            <person name="Kiss B."/>
            <person name="Kocsube S."/>
            <person name="Kotiranta H."/>
            <person name="LaButti K.M."/>
            <person name="Lechner B.E."/>
            <person name="Liimatainen K."/>
            <person name="Lipzen A."/>
            <person name="Lukacs Z."/>
            <person name="Mihaltcheva S."/>
            <person name="Morgado L.N."/>
            <person name="Niskanen T."/>
            <person name="Noordeloos M.E."/>
            <person name="Ohm R.A."/>
            <person name="Ortiz-Santana B."/>
            <person name="Ovrebo C."/>
            <person name="Racz N."/>
            <person name="Riley R."/>
            <person name="Savchenko A."/>
            <person name="Shiryaev A."/>
            <person name="Soop K."/>
            <person name="Spirin V."/>
            <person name="Szebenyi C."/>
            <person name="Tomsovsky M."/>
            <person name="Tulloss R.E."/>
            <person name="Uehling J."/>
            <person name="Grigoriev I.V."/>
            <person name="Vagvolgyi C."/>
            <person name="Papp T."/>
            <person name="Martin F.M."/>
            <person name="Miettinen O."/>
            <person name="Hibbett D.S."/>
            <person name="Nagy L.G."/>
        </authorList>
    </citation>
    <scope>NUCLEOTIDE SEQUENCE [LARGE SCALE GENOMIC DNA]</scope>
    <source>
        <strain evidence="1 2">HHB13444</strain>
    </source>
</reference>
<accession>A0A5C3P2M8</accession>
<dbReference type="InParanoid" id="A0A5C3P2M8"/>
<dbReference type="STRING" id="1314778.A0A5C3P2M8"/>